<protein>
    <recommendedName>
        <fullName evidence="4">Lipoprotein</fullName>
    </recommendedName>
</protein>
<feature type="signal peptide" evidence="1">
    <location>
        <begin position="1"/>
        <end position="25"/>
    </location>
</feature>
<reference evidence="3" key="1">
    <citation type="submission" date="2016-10" db="EMBL/GenBank/DDBJ databases">
        <authorList>
            <person name="Varghese N."/>
        </authorList>
    </citation>
    <scope>NUCLEOTIDE SEQUENCE [LARGE SCALE GENOMIC DNA]</scope>
    <source>
        <strain evidence="3">ACV-9</strain>
    </source>
</reference>
<dbReference type="EMBL" id="FNZX01000006">
    <property type="protein sequence ID" value="SEK53725.1"/>
    <property type="molecule type" value="Genomic_DNA"/>
</dbReference>
<evidence type="ECO:0000313" key="2">
    <source>
        <dbReference type="EMBL" id="SEK53725.1"/>
    </source>
</evidence>
<feature type="chain" id="PRO_5010256609" description="Lipoprotein" evidence="1">
    <location>
        <begin position="26"/>
        <end position="178"/>
    </location>
</feature>
<keyword evidence="1" id="KW-0732">Signal</keyword>
<gene>
    <name evidence="2" type="ORF">SAMN02910377_01132</name>
</gene>
<organism evidence="2 3">
    <name type="scientific">Pseudobutyrivibrio ruminis</name>
    <dbReference type="NCBI Taxonomy" id="46206"/>
    <lineage>
        <taxon>Bacteria</taxon>
        <taxon>Bacillati</taxon>
        <taxon>Bacillota</taxon>
        <taxon>Clostridia</taxon>
        <taxon>Lachnospirales</taxon>
        <taxon>Lachnospiraceae</taxon>
        <taxon>Pseudobutyrivibrio</taxon>
    </lineage>
</organism>
<dbReference type="PROSITE" id="PS51257">
    <property type="entry name" value="PROKAR_LIPOPROTEIN"/>
    <property type="match status" value="1"/>
</dbReference>
<evidence type="ECO:0000256" key="1">
    <source>
        <dbReference type="SAM" id="SignalP"/>
    </source>
</evidence>
<proteinExistence type="predicted"/>
<evidence type="ECO:0008006" key="4">
    <source>
        <dbReference type="Google" id="ProtNLM"/>
    </source>
</evidence>
<dbReference type="AlphaFoldDB" id="A0A1H7HZR6"/>
<accession>A0A1H7HZR6</accession>
<keyword evidence="3" id="KW-1185">Reference proteome</keyword>
<dbReference type="Proteomes" id="UP000182321">
    <property type="component" value="Unassembled WGS sequence"/>
</dbReference>
<evidence type="ECO:0000313" key="3">
    <source>
        <dbReference type="Proteomes" id="UP000182321"/>
    </source>
</evidence>
<dbReference type="RefSeq" id="WP_074790126.1">
    <property type="nucleotide sequence ID" value="NZ_FNZX01000006.1"/>
</dbReference>
<sequence>MYKKVNILLGLLMALLLVGCGSTEAASVQETEVAEEQVAEEPEVEDSESLENELLLADENVEADSGVDLDLTALSSTMVYSEVFNMMMAPEEYEGKTIKMDGVCNVYQDSATGKTYYACIVQDATQCCSQGLEFVLDESQYEASDYPENGEEIVISGDFSTYTEGDYQYITILNSVLE</sequence>
<name>A0A1H7HZR6_9FIRM</name>